<dbReference type="Pfam" id="PF02926">
    <property type="entry name" value="THUMP"/>
    <property type="match status" value="1"/>
</dbReference>
<dbReference type="eggNOG" id="COG0116">
    <property type="taxonomic scope" value="Bacteria"/>
</dbReference>
<dbReference type="GO" id="GO:0030488">
    <property type="term" value="P:tRNA methylation"/>
    <property type="evidence" value="ECO:0007669"/>
    <property type="project" value="TreeGrafter"/>
</dbReference>
<dbReference type="Gene3D" id="3.30.2130.30">
    <property type="match status" value="1"/>
</dbReference>
<evidence type="ECO:0000259" key="5">
    <source>
        <dbReference type="PROSITE" id="PS51165"/>
    </source>
</evidence>
<name>E0RRC3_WINT6</name>
<dbReference type="SMART" id="SM00981">
    <property type="entry name" value="THUMP"/>
    <property type="match status" value="1"/>
</dbReference>
<protein>
    <recommendedName>
        <fullName evidence="5">THUMP domain-containing protein</fullName>
    </recommendedName>
</protein>
<dbReference type="Proteomes" id="UP000001296">
    <property type="component" value="Chromosome"/>
</dbReference>
<dbReference type="InterPro" id="IPR002052">
    <property type="entry name" value="DNA_methylase_N6_adenine_CS"/>
</dbReference>
<evidence type="ECO:0000256" key="2">
    <source>
        <dbReference type="ARBA" id="ARBA00022603"/>
    </source>
</evidence>
<dbReference type="PROSITE" id="PS51165">
    <property type="entry name" value="THUMP"/>
    <property type="match status" value="1"/>
</dbReference>
<dbReference type="HOGENOM" id="CLU_032119_0_0_12"/>
<keyword evidence="4" id="KW-0694">RNA-binding</keyword>
<organism evidence="6 7">
    <name type="scientific">Winmispira thermophila (strain ATCC 49972 / DSM 6192 / RI 19.B1)</name>
    <name type="common">Spirochaeta thermophila</name>
    <dbReference type="NCBI Taxonomy" id="665571"/>
    <lineage>
        <taxon>Bacteria</taxon>
        <taxon>Pseudomonadati</taxon>
        <taxon>Spirochaetota</taxon>
        <taxon>Spirochaetia</taxon>
        <taxon>Winmispirales</taxon>
        <taxon>Winmispiraceae</taxon>
        <taxon>Winmispira</taxon>
    </lineage>
</organism>
<dbReference type="PROSITE" id="PS00092">
    <property type="entry name" value="N6_MTASE"/>
    <property type="match status" value="1"/>
</dbReference>
<dbReference type="KEGG" id="sta:STHERM_c21710"/>
<reference key="1">
    <citation type="submission" date="2009-08" db="EMBL/GenBank/DDBJ databases">
        <title>The genome sequence of Spirochaeta thermophila DSM6192.</title>
        <authorList>
            <person name="Angelov A."/>
            <person name="Mientus M."/>
            <person name="Wittenberg S."/>
            <person name="Lehmann R."/>
            <person name="Liesegang H."/>
            <person name="Daniel R."/>
            <person name="Liebl W."/>
        </authorList>
    </citation>
    <scope>NUCLEOTIDE SEQUENCE</scope>
    <source>
        <strain>DSM 6192</strain>
    </source>
</reference>
<dbReference type="PANTHER" id="PTHR14911:SF13">
    <property type="entry name" value="TRNA (GUANINE(6)-N2)-METHYLTRANSFERASE THUMP3"/>
    <property type="match status" value="1"/>
</dbReference>
<keyword evidence="2" id="KW-0808">Transferase</keyword>
<dbReference type="Pfam" id="PF01170">
    <property type="entry name" value="UPF0020"/>
    <property type="match status" value="1"/>
</dbReference>
<dbReference type="GO" id="GO:0005737">
    <property type="term" value="C:cytoplasm"/>
    <property type="evidence" value="ECO:0007669"/>
    <property type="project" value="UniProtKB-SubCell"/>
</dbReference>
<evidence type="ECO:0000256" key="1">
    <source>
        <dbReference type="ARBA" id="ARBA00004496"/>
    </source>
</evidence>
<evidence type="ECO:0000313" key="7">
    <source>
        <dbReference type="Proteomes" id="UP000001296"/>
    </source>
</evidence>
<dbReference type="EMBL" id="CP001698">
    <property type="protein sequence ID" value="ADN03100.1"/>
    <property type="molecule type" value="Genomic_DNA"/>
</dbReference>
<dbReference type="PaxDb" id="665571-STHERM_c21710"/>
<dbReference type="GO" id="GO:0003723">
    <property type="term" value="F:RNA binding"/>
    <property type="evidence" value="ECO:0007669"/>
    <property type="project" value="UniProtKB-UniRule"/>
</dbReference>
<evidence type="ECO:0000256" key="4">
    <source>
        <dbReference type="PROSITE-ProRule" id="PRU00529"/>
    </source>
</evidence>
<keyword evidence="3" id="KW-0819">tRNA processing</keyword>
<dbReference type="InterPro" id="IPR000241">
    <property type="entry name" value="RlmKL-like_Mtase"/>
</dbReference>
<comment type="subcellular location">
    <subcellularLocation>
        <location evidence="1">Cytoplasm</location>
    </subcellularLocation>
</comment>
<evidence type="ECO:0000256" key="3">
    <source>
        <dbReference type="ARBA" id="ARBA00022694"/>
    </source>
</evidence>
<dbReference type="AlphaFoldDB" id="E0RRC3"/>
<dbReference type="GO" id="GO:0016423">
    <property type="term" value="F:tRNA (guanine) methyltransferase activity"/>
    <property type="evidence" value="ECO:0007669"/>
    <property type="project" value="TreeGrafter"/>
</dbReference>
<feature type="domain" description="THUMP" evidence="5">
    <location>
        <begin position="52"/>
        <end position="161"/>
    </location>
</feature>
<dbReference type="InterPro" id="IPR029063">
    <property type="entry name" value="SAM-dependent_MTases_sf"/>
</dbReference>
<accession>E0RRC3</accession>
<dbReference type="InterPro" id="IPR004114">
    <property type="entry name" value="THUMP_dom"/>
</dbReference>
<evidence type="ECO:0000313" key="6">
    <source>
        <dbReference type="EMBL" id="ADN03100.1"/>
    </source>
</evidence>
<dbReference type="PRINTS" id="PR00507">
    <property type="entry name" value="N12N6MTFRASE"/>
</dbReference>
<dbReference type="SUPFAM" id="SSF53335">
    <property type="entry name" value="S-adenosyl-L-methionine-dependent methyltransferases"/>
    <property type="match status" value="1"/>
</dbReference>
<dbReference type="SUPFAM" id="SSF143437">
    <property type="entry name" value="THUMP domain-like"/>
    <property type="match status" value="1"/>
</dbReference>
<proteinExistence type="predicted"/>
<gene>
    <name evidence="6" type="ordered locus">STHERM_c21710</name>
</gene>
<keyword evidence="2" id="KW-0489">Methyltransferase</keyword>
<reference evidence="6 7" key="2">
    <citation type="journal article" date="2010" name="J. Bacteriol.">
        <title>Genome sequence of the polysaccharide-degrading, thermophilic anaerobe Spirochaeta thermophila DSM 6192.</title>
        <authorList>
            <person name="Angelov A."/>
            <person name="Liebl S."/>
            <person name="Ballschmiter M."/>
            <person name="Bomeke M."/>
            <person name="Lehmann R."/>
            <person name="Liesegang H."/>
            <person name="Daniel R."/>
            <person name="Liebl W."/>
        </authorList>
    </citation>
    <scope>NUCLEOTIDE SEQUENCE [LARGE SCALE GENOMIC DNA]</scope>
    <source>
        <strain evidence="7">ATCC 49972 / DSM 6192 / RI 19.B1</strain>
    </source>
</reference>
<dbReference type="Gene3D" id="3.40.50.150">
    <property type="entry name" value="Vaccinia Virus protein VP39"/>
    <property type="match status" value="1"/>
</dbReference>
<dbReference type="RefSeq" id="WP_013314938.1">
    <property type="nucleotide sequence ID" value="NC_014484.1"/>
</dbReference>
<dbReference type="CDD" id="cd02440">
    <property type="entry name" value="AdoMet_MTases"/>
    <property type="match status" value="1"/>
</dbReference>
<sequence>MFILTTHPGLEDIVEAELTRTLTARGLPAGKRIRKPFGLKGNVLYHHPDPEDHAIPVLSSLHSIYHIKRYHTHLEVPEGRDILGFIQEALTTLSFPHLEEASSFRILSERVGDHPFTHMDIERAAGEILHTTYRCPVNLTSPEVTICVDLYDRHVLVGELLSRPRFYTRYEKPYHPRVSLKPPLAYGLLHLSGIFNDPGPLLDPFCGAGTILLEAADLLPEGLPICGLDISWRAFSGTARNLEAEGFERKVRLVLGDARRLSSYFPPESFQYIVTDPPFGVKLGRRLDFEDLFSAFLEEASLVLKPGGTMVFLTMHWRIISRLLGDREDLVVIHRRRVEESTLRPHMVVLRKT</sequence>
<dbReference type="PANTHER" id="PTHR14911">
    <property type="entry name" value="THUMP DOMAIN-CONTAINING"/>
    <property type="match status" value="1"/>
</dbReference>